<evidence type="ECO:0000313" key="2">
    <source>
        <dbReference type="EMBL" id="KAF9063545.1"/>
    </source>
</evidence>
<name>A0A9P5PKA0_9AGAR</name>
<comment type="caution">
    <text evidence="2">The sequence shown here is derived from an EMBL/GenBank/DDBJ whole genome shotgun (WGS) entry which is preliminary data.</text>
</comment>
<dbReference type="Proteomes" id="UP000772434">
    <property type="component" value="Unassembled WGS sequence"/>
</dbReference>
<sequence>MSSPAQEFANRHNERVAWPVDSAPRSTAVSPLQPPPFGLHTTHSPSVNEKHPYTGLYRIYSSLLATAFSFRLLQKLEGRIEDGRVRIACARGLDLLEVPMIFSMPIESRSAALSTASNTRWPRDAIISVIARFMGYQRQRALSAVAALFTLNGEILSISIAFSAVHLAVYGMLRTPFMVATGEGNLSSNSPRMSSRYGVPSTAIHANFLIPETMGLSLESEDVGNYPSGTEKTFCKRCGCSTALREDVDNPSHHDDKLNNVILLHPSSE</sequence>
<protein>
    <submittedName>
        <fullName evidence="2">Uncharacterized protein</fullName>
    </submittedName>
</protein>
<feature type="region of interest" description="Disordered" evidence="1">
    <location>
        <begin position="24"/>
        <end position="46"/>
    </location>
</feature>
<accession>A0A9P5PKA0</accession>
<proteinExistence type="predicted"/>
<organism evidence="2 3">
    <name type="scientific">Rhodocollybia butyracea</name>
    <dbReference type="NCBI Taxonomy" id="206335"/>
    <lineage>
        <taxon>Eukaryota</taxon>
        <taxon>Fungi</taxon>
        <taxon>Dikarya</taxon>
        <taxon>Basidiomycota</taxon>
        <taxon>Agaricomycotina</taxon>
        <taxon>Agaricomycetes</taxon>
        <taxon>Agaricomycetidae</taxon>
        <taxon>Agaricales</taxon>
        <taxon>Marasmiineae</taxon>
        <taxon>Omphalotaceae</taxon>
        <taxon>Rhodocollybia</taxon>
    </lineage>
</organism>
<evidence type="ECO:0000256" key="1">
    <source>
        <dbReference type="SAM" id="MobiDB-lite"/>
    </source>
</evidence>
<gene>
    <name evidence="2" type="ORF">BDP27DRAFT_1405754</name>
</gene>
<keyword evidence="3" id="KW-1185">Reference proteome</keyword>
<dbReference type="AlphaFoldDB" id="A0A9P5PKA0"/>
<evidence type="ECO:0000313" key="3">
    <source>
        <dbReference type="Proteomes" id="UP000772434"/>
    </source>
</evidence>
<dbReference type="EMBL" id="JADNRY010000144">
    <property type="protein sequence ID" value="KAF9063545.1"/>
    <property type="molecule type" value="Genomic_DNA"/>
</dbReference>
<reference evidence="2" key="1">
    <citation type="submission" date="2020-11" db="EMBL/GenBank/DDBJ databases">
        <authorList>
            <consortium name="DOE Joint Genome Institute"/>
            <person name="Ahrendt S."/>
            <person name="Riley R."/>
            <person name="Andreopoulos W."/>
            <person name="Labutti K."/>
            <person name="Pangilinan J."/>
            <person name="Ruiz-Duenas F.J."/>
            <person name="Barrasa J.M."/>
            <person name="Sanchez-Garcia M."/>
            <person name="Camarero S."/>
            <person name="Miyauchi S."/>
            <person name="Serrano A."/>
            <person name="Linde D."/>
            <person name="Babiker R."/>
            <person name="Drula E."/>
            <person name="Ayuso-Fernandez I."/>
            <person name="Pacheco R."/>
            <person name="Padilla G."/>
            <person name="Ferreira P."/>
            <person name="Barriuso J."/>
            <person name="Kellner H."/>
            <person name="Castanera R."/>
            <person name="Alfaro M."/>
            <person name="Ramirez L."/>
            <person name="Pisabarro A.G."/>
            <person name="Kuo A."/>
            <person name="Tritt A."/>
            <person name="Lipzen A."/>
            <person name="He G."/>
            <person name="Yan M."/>
            <person name="Ng V."/>
            <person name="Cullen D."/>
            <person name="Martin F."/>
            <person name="Rosso M.-N."/>
            <person name="Henrissat B."/>
            <person name="Hibbett D."/>
            <person name="Martinez A.T."/>
            <person name="Grigoriev I.V."/>
        </authorList>
    </citation>
    <scope>NUCLEOTIDE SEQUENCE</scope>
    <source>
        <strain evidence="2">AH 40177</strain>
    </source>
</reference>